<dbReference type="PANTHER" id="PTHR43194">
    <property type="entry name" value="HYDROLASE ALPHA/BETA FOLD FAMILY"/>
    <property type="match status" value="1"/>
</dbReference>
<protein>
    <submittedName>
        <fullName evidence="2">Alpha/beta hydrolase</fullName>
    </submittedName>
</protein>
<dbReference type="SUPFAM" id="SSF53474">
    <property type="entry name" value="alpha/beta-Hydrolases"/>
    <property type="match status" value="1"/>
</dbReference>
<gene>
    <name evidence="2" type="ORF">B7C62_25680</name>
</gene>
<dbReference type="PANTHER" id="PTHR43194:SF5">
    <property type="entry name" value="PIMELOYL-[ACYL-CARRIER PROTEIN] METHYL ESTER ESTERASE"/>
    <property type="match status" value="1"/>
</dbReference>
<dbReference type="EMBL" id="CP020563">
    <property type="protein sequence ID" value="ARF75260.1"/>
    <property type="molecule type" value="Genomic_DNA"/>
</dbReference>
<dbReference type="AlphaFoldDB" id="A0ABC8BZV7"/>
<dbReference type="PRINTS" id="PR00111">
    <property type="entry name" value="ABHYDROLASE"/>
</dbReference>
<organism evidence="2 3">
    <name type="scientific">Kitasatospora albolonga</name>
    <dbReference type="NCBI Taxonomy" id="68173"/>
    <lineage>
        <taxon>Bacteria</taxon>
        <taxon>Bacillati</taxon>
        <taxon>Actinomycetota</taxon>
        <taxon>Actinomycetes</taxon>
        <taxon>Kitasatosporales</taxon>
        <taxon>Streptomycetaceae</taxon>
        <taxon>Kitasatospora</taxon>
    </lineage>
</organism>
<feature type="domain" description="AB hydrolase-1" evidence="1">
    <location>
        <begin position="29"/>
        <end position="262"/>
    </location>
</feature>
<reference evidence="2 3" key="1">
    <citation type="submission" date="2017-04" db="EMBL/GenBank/DDBJ databases">
        <title>The complete genome sequence of Streptomyces albolongus YIM 101047, the producer of novel bafilomycins and novel odoriferous sesquiterpenoids.</title>
        <authorList>
            <person name="Yin M."/>
            <person name="Jiang Y."/>
        </authorList>
    </citation>
    <scope>NUCLEOTIDE SEQUENCE [LARGE SCALE GENOMIC DNA]</scope>
    <source>
        <strain evidence="2 3">YIM 101047</strain>
    </source>
</reference>
<dbReference type="Proteomes" id="UP000192251">
    <property type="component" value="Chromosome"/>
</dbReference>
<dbReference type="Gene3D" id="3.40.50.1820">
    <property type="entry name" value="alpha/beta hydrolase"/>
    <property type="match status" value="1"/>
</dbReference>
<evidence type="ECO:0000259" key="1">
    <source>
        <dbReference type="Pfam" id="PF00561"/>
    </source>
</evidence>
<proteinExistence type="predicted"/>
<dbReference type="InterPro" id="IPR029058">
    <property type="entry name" value="AB_hydrolase_fold"/>
</dbReference>
<dbReference type="InterPro" id="IPR000073">
    <property type="entry name" value="AB_hydrolase_1"/>
</dbReference>
<dbReference type="GO" id="GO:0016787">
    <property type="term" value="F:hydrolase activity"/>
    <property type="evidence" value="ECO:0007669"/>
    <property type="project" value="UniProtKB-KW"/>
</dbReference>
<sequence length="277" mass="30207">MTDWQLRESFSSTSGTVRWDRLGPEGGEPVVLLHGTPFSSFVWRDVARALAQQYRVFVWDMPGYGVSEKHQGQDVSLDAQGRVFTRLLDHWGLAEPAVVAHDFGGAVALRAHLLHGAAYRGLALVDPVALAPWGSPFFRLVGRNSEVFEQLPPALHRALVREYVGSASFPGLRSDVADRLVAPWSDEEGQAAFYRQIAQADQRYTDEVQGLYPRIGLPVAVCWGAEDTWIPVAKGHELASLVPGAALTVIPDAGHLVPLDAPATLTASLLAFLRDLP</sequence>
<dbReference type="RefSeq" id="WP_084749319.1">
    <property type="nucleotide sequence ID" value="NZ_CP020563.1"/>
</dbReference>
<keyword evidence="3" id="KW-1185">Reference proteome</keyword>
<dbReference type="Pfam" id="PF00561">
    <property type="entry name" value="Abhydrolase_1"/>
    <property type="match status" value="1"/>
</dbReference>
<accession>A0ABC8BZV7</accession>
<dbReference type="InterPro" id="IPR050228">
    <property type="entry name" value="Carboxylesterase_BioH"/>
</dbReference>
<evidence type="ECO:0000313" key="3">
    <source>
        <dbReference type="Proteomes" id="UP000192251"/>
    </source>
</evidence>
<name>A0ABC8BZV7_9ACTN</name>
<keyword evidence="2" id="KW-0378">Hydrolase</keyword>
<dbReference type="KEGG" id="kab:B7C62_25680"/>
<evidence type="ECO:0000313" key="2">
    <source>
        <dbReference type="EMBL" id="ARF75260.1"/>
    </source>
</evidence>